<dbReference type="OrthoDB" id="7482721at2759"/>
<feature type="domain" description="Enoyl reductase (ER)" evidence="15">
    <location>
        <begin position="744"/>
        <end position="1071"/>
    </location>
</feature>
<evidence type="ECO:0000313" key="16">
    <source>
        <dbReference type="EMBL" id="TCD68433.1"/>
    </source>
</evidence>
<feature type="coiled-coil region" evidence="13">
    <location>
        <begin position="572"/>
        <end position="667"/>
    </location>
</feature>
<dbReference type="Gene3D" id="3.40.50.720">
    <property type="entry name" value="NAD(P)-binding Rossmann-like Domain"/>
    <property type="match status" value="1"/>
</dbReference>
<feature type="compositionally biased region" description="Basic and acidic residues" evidence="14">
    <location>
        <begin position="154"/>
        <end position="180"/>
    </location>
</feature>
<evidence type="ECO:0000256" key="3">
    <source>
        <dbReference type="ARBA" id="ARBA00022516"/>
    </source>
</evidence>
<feature type="compositionally biased region" description="Basic residues" evidence="14">
    <location>
        <begin position="70"/>
        <end position="82"/>
    </location>
</feature>
<feature type="compositionally biased region" description="Polar residues" evidence="14">
    <location>
        <begin position="475"/>
        <end position="490"/>
    </location>
</feature>
<dbReference type="Gene3D" id="3.90.180.10">
    <property type="entry name" value="Medium-chain alcohol dehydrogenases, catalytic domain"/>
    <property type="match status" value="1"/>
</dbReference>
<evidence type="ECO:0000256" key="2">
    <source>
        <dbReference type="ARBA" id="ARBA00010371"/>
    </source>
</evidence>
<accession>A0A4R0RN15</accession>
<evidence type="ECO:0000256" key="14">
    <source>
        <dbReference type="SAM" id="MobiDB-lite"/>
    </source>
</evidence>
<dbReference type="GO" id="GO:0006633">
    <property type="term" value="P:fatty acid biosynthetic process"/>
    <property type="evidence" value="ECO:0007669"/>
    <property type="project" value="UniProtKB-KW"/>
</dbReference>
<dbReference type="InterPro" id="IPR051034">
    <property type="entry name" value="Mito_Enoyl-ACP_Reductase"/>
</dbReference>
<evidence type="ECO:0000256" key="6">
    <source>
        <dbReference type="ARBA" id="ARBA00022946"/>
    </source>
</evidence>
<keyword evidence="10" id="KW-0275">Fatty acid biosynthesis</keyword>
<dbReference type="PANTHER" id="PTHR43981">
    <property type="entry name" value="ENOYL-[ACYL-CARRIER-PROTEIN] REDUCTASE, MITOCHONDRIAL"/>
    <property type="match status" value="1"/>
</dbReference>
<dbReference type="InterPro" id="IPR013149">
    <property type="entry name" value="ADH-like_C"/>
</dbReference>
<dbReference type="AlphaFoldDB" id="A0A4R0RN15"/>
<feature type="compositionally biased region" description="Pro residues" evidence="14">
    <location>
        <begin position="267"/>
        <end position="281"/>
    </location>
</feature>
<evidence type="ECO:0000256" key="12">
    <source>
        <dbReference type="ARBA" id="ARBA00048843"/>
    </source>
</evidence>
<feature type="region of interest" description="Disordered" evidence="14">
    <location>
        <begin position="1"/>
        <end position="20"/>
    </location>
</feature>
<dbReference type="SUPFAM" id="SSF50129">
    <property type="entry name" value="GroES-like"/>
    <property type="match status" value="1"/>
</dbReference>
<dbReference type="InterPro" id="IPR011032">
    <property type="entry name" value="GroES-like_sf"/>
</dbReference>
<dbReference type="STRING" id="92696.A0A4R0RN15"/>
<evidence type="ECO:0000256" key="7">
    <source>
        <dbReference type="ARBA" id="ARBA00023002"/>
    </source>
</evidence>
<keyword evidence="7" id="KW-0560">Oxidoreductase</keyword>
<dbReference type="SMART" id="SM00829">
    <property type="entry name" value="PKS_ER"/>
    <property type="match status" value="1"/>
</dbReference>
<comment type="catalytic activity">
    <reaction evidence="12">
        <text>a 2,3-saturated acyl-[ACP] + NADP(+) = a (2E)-enoyl-[ACP] + NADPH + H(+)</text>
        <dbReference type="Rhea" id="RHEA:22564"/>
        <dbReference type="Rhea" id="RHEA-COMP:9925"/>
        <dbReference type="Rhea" id="RHEA-COMP:9926"/>
        <dbReference type="ChEBI" id="CHEBI:15378"/>
        <dbReference type="ChEBI" id="CHEBI:57783"/>
        <dbReference type="ChEBI" id="CHEBI:58349"/>
        <dbReference type="ChEBI" id="CHEBI:78784"/>
        <dbReference type="ChEBI" id="CHEBI:78785"/>
        <dbReference type="EC" id="1.3.1.104"/>
    </reaction>
</comment>
<dbReference type="InterPro" id="IPR020843">
    <property type="entry name" value="ER"/>
</dbReference>
<dbReference type="GO" id="GO:0005739">
    <property type="term" value="C:mitochondrion"/>
    <property type="evidence" value="ECO:0007669"/>
    <property type="project" value="UniProtKB-SubCell"/>
</dbReference>
<evidence type="ECO:0000313" key="17">
    <source>
        <dbReference type="Proteomes" id="UP000292702"/>
    </source>
</evidence>
<feature type="compositionally biased region" description="Basic and acidic residues" evidence="14">
    <location>
        <begin position="310"/>
        <end position="328"/>
    </location>
</feature>
<evidence type="ECO:0000256" key="10">
    <source>
        <dbReference type="ARBA" id="ARBA00023160"/>
    </source>
</evidence>
<dbReference type="CDD" id="cd08290">
    <property type="entry name" value="ETR"/>
    <property type="match status" value="1"/>
</dbReference>
<evidence type="ECO:0000256" key="13">
    <source>
        <dbReference type="SAM" id="Coils"/>
    </source>
</evidence>
<keyword evidence="13" id="KW-0175">Coiled coil</keyword>
<feature type="compositionally biased region" description="Basic residues" evidence="14">
    <location>
        <begin position="131"/>
        <end position="140"/>
    </location>
</feature>
<evidence type="ECO:0000256" key="4">
    <source>
        <dbReference type="ARBA" id="ARBA00022832"/>
    </source>
</evidence>
<feature type="compositionally biased region" description="Polar residues" evidence="14">
    <location>
        <begin position="410"/>
        <end position="420"/>
    </location>
</feature>
<dbReference type="Proteomes" id="UP000292702">
    <property type="component" value="Unassembled WGS sequence"/>
</dbReference>
<keyword evidence="9" id="KW-0496">Mitochondrion</keyword>
<reference evidence="16 17" key="1">
    <citation type="submission" date="2018-11" db="EMBL/GenBank/DDBJ databases">
        <title>Genome assembly of Steccherinum ochraceum LE-BIN_3174, the white-rot fungus of the Steccherinaceae family (The Residual Polyporoid clade, Polyporales, Basidiomycota).</title>
        <authorList>
            <person name="Fedorova T.V."/>
            <person name="Glazunova O.A."/>
            <person name="Landesman E.O."/>
            <person name="Moiseenko K.V."/>
            <person name="Psurtseva N.V."/>
            <person name="Savinova O.S."/>
            <person name="Shakhova N.V."/>
            <person name="Tyazhelova T.V."/>
            <person name="Vasina D.V."/>
        </authorList>
    </citation>
    <scope>NUCLEOTIDE SEQUENCE [LARGE SCALE GENOMIC DNA]</scope>
    <source>
        <strain evidence="16 17">LE-BIN_3174</strain>
    </source>
</reference>
<feature type="compositionally biased region" description="Low complexity" evidence="14">
    <location>
        <begin position="533"/>
        <end position="544"/>
    </location>
</feature>
<proteinExistence type="inferred from homology"/>
<dbReference type="Pfam" id="PF00107">
    <property type="entry name" value="ADH_zinc_N"/>
    <property type="match status" value="1"/>
</dbReference>
<keyword evidence="17" id="KW-1185">Reference proteome</keyword>
<gene>
    <name evidence="16" type="primary">ETR1</name>
    <name evidence="16" type="ORF">EIP91_010834</name>
</gene>
<keyword evidence="5" id="KW-0521">NADP</keyword>
<dbReference type="PANTHER" id="PTHR43981:SF2">
    <property type="entry name" value="ENOYL-[ACYL-CARRIER-PROTEIN] REDUCTASE, MITOCHONDRIAL"/>
    <property type="match status" value="1"/>
</dbReference>
<organism evidence="16 17">
    <name type="scientific">Steccherinum ochraceum</name>
    <dbReference type="NCBI Taxonomy" id="92696"/>
    <lineage>
        <taxon>Eukaryota</taxon>
        <taxon>Fungi</taxon>
        <taxon>Dikarya</taxon>
        <taxon>Basidiomycota</taxon>
        <taxon>Agaricomycotina</taxon>
        <taxon>Agaricomycetes</taxon>
        <taxon>Polyporales</taxon>
        <taxon>Steccherinaceae</taxon>
        <taxon>Steccherinum</taxon>
    </lineage>
</organism>
<comment type="caution">
    <text evidence="16">The sequence shown here is derived from an EMBL/GenBank/DDBJ whole genome shotgun (WGS) entry which is preliminary data.</text>
</comment>
<feature type="compositionally biased region" description="Low complexity" evidence="14">
    <location>
        <begin position="205"/>
        <end position="224"/>
    </location>
</feature>
<dbReference type="EC" id="1.3.1.104" evidence="11"/>
<dbReference type="Pfam" id="PF08240">
    <property type="entry name" value="ADH_N"/>
    <property type="match status" value="1"/>
</dbReference>
<name>A0A4R0RN15_9APHY</name>
<keyword evidence="8" id="KW-0443">Lipid metabolism</keyword>
<sequence>MPSSTSSESHMPESQLDDEDVWDAVAILKETKTKYLIKWAGTDPKTGKEWEPSWEVKRNATKALQDAWAAKKKKNAKGKGKRASTGGRSRASTSTSRGASVKGKGKAVARDDESEEDEREESEAEVETKRSSRASPRKRISQSSTARSTVNRSRGKESVKSEKVAQEDAAKSSEYEDRIFIKPAVTKVGPPRGVKRKRDLESDNTSRTSKRTATSSTAAESAPAPKRRKSPTKLPSEPPASPPLHPLPLPRGTATKAKALRVIPESQPTPSPIPLLPPSPPSSKGNDVEPSQKRRQPSPPDLDLPTHPSIDIHRSPTPEPPRFSDHPRPPTSTPTLVSRMKPRVTAPSPTKTKDARSTAGSSSSVQRRESVDSGPSRQRSEATQDPIEQFSSPERPARRLGRRVSDTIMVPSTQTQSEVNESLPPGPEKAMDMDMGVEDMEDNFLNLDYSPPQERRADASGSGAPLEPIVPFPPTASTQAADVDSQSQVDMQVDADMSVQEPPEPQSQPEPQLLPNSQLHQNPQLHPEPQFQPGPEALLGLPLPSTSDEKQRALRIRLISSALMVCLLRRNNDRKDKEISELQAALEGVRTDGLEMVRRTKDGQIERLQAEVAQWKGKYAILQKQGERTDATVRRRAAEAPQLKAELEAAQKELEEIQAENEVLKDQLATEWVVCQDAQDGMPCNSRFRDQEAAQEHILESSRRARVWMHSARTAGRSVACFSSSVALQAHRALVYSETGQPADVLRATTYPTLPSPRQDWVNVKFLLSPINPSDINTIEGVYPSRPSLLSSWTPDGTPLEQPVYPAGNEGVAVVTAVGGGVKDLKEGDRVIITAQQTGTWASARTVQSQAVTKVPEELSDVNAATITVNPATAYNMLHEFTTLKEGDWVLQNGANSAVGQAVIQIAKQKGFKTINFVRSRPNLDDLKQSLQNLGADVVLTYGDLSDKALKNQVKEITGGKSIRLMLNCVGGKTIPRMVSLLGTGAYVVSYGAMSKEPMPISTASLIFKDVQYRGFWQSRWYKQNTLEDRLALIKKLTAMRLVEPEHEIVSFSAEKSDAEITQSVKVMMAQ</sequence>
<dbReference type="InterPro" id="IPR013154">
    <property type="entry name" value="ADH-like_N"/>
</dbReference>
<dbReference type="GO" id="GO:0141148">
    <property type="term" value="F:enoyl-[acyl-carrier-protein] reductase (NADPH) activity"/>
    <property type="evidence" value="ECO:0007669"/>
    <property type="project" value="UniProtKB-EC"/>
</dbReference>
<feature type="compositionally biased region" description="Acidic residues" evidence="14">
    <location>
        <begin position="112"/>
        <end position="125"/>
    </location>
</feature>
<protein>
    <recommendedName>
        <fullName evidence="11">enoyl-[acyl-carrier-protein] reductase</fullName>
        <ecNumber evidence="11">1.3.1.104</ecNumber>
    </recommendedName>
</protein>
<evidence type="ECO:0000259" key="15">
    <source>
        <dbReference type="SMART" id="SM00829"/>
    </source>
</evidence>
<feature type="compositionally biased region" description="Low complexity" evidence="14">
    <location>
        <begin position="83"/>
        <end position="100"/>
    </location>
</feature>
<evidence type="ECO:0000256" key="5">
    <source>
        <dbReference type="ARBA" id="ARBA00022857"/>
    </source>
</evidence>
<dbReference type="EMBL" id="RWJN01000067">
    <property type="protein sequence ID" value="TCD68433.1"/>
    <property type="molecule type" value="Genomic_DNA"/>
</dbReference>
<comment type="similarity">
    <text evidence="2">Belongs to the zinc-containing alcohol dehydrogenase family. Quinone oxidoreductase subfamily.</text>
</comment>
<feature type="region of interest" description="Disordered" evidence="14">
    <location>
        <begin position="61"/>
        <end position="544"/>
    </location>
</feature>
<keyword evidence="6" id="KW-0809">Transit peptide</keyword>
<feature type="compositionally biased region" description="Polar residues" evidence="14">
    <location>
        <begin position="373"/>
        <end position="383"/>
    </location>
</feature>
<keyword evidence="4" id="KW-0276">Fatty acid metabolism</keyword>
<evidence type="ECO:0000256" key="11">
    <source>
        <dbReference type="ARBA" id="ARBA00038963"/>
    </source>
</evidence>
<comment type="subcellular location">
    <subcellularLocation>
        <location evidence="1">Mitochondrion</location>
    </subcellularLocation>
</comment>
<dbReference type="InterPro" id="IPR036291">
    <property type="entry name" value="NAD(P)-bd_dom_sf"/>
</dbReference>
<feature type="compositionally biased region" description="Low complexity" evidence="14">
    <location>
        <begin position="509"/>
        <end position="519"/>
    </location>
</feature>
<feature type="compositionally biased region" description="Pro residues" evidence="14">
    <location>
        <begin position="236"/>
        <end position="249"/>
    </location>
</feature>
<dbReference type="FunFam" id="3.40.50.720:FF:000112">
    <property type="entry name" value="Enoyl-[acyl-carrier-protein] reductase 1, mitochondrial"/>
    <property type="match status" value="1"/>
</dbReference>
<evidence type="ECO:0000256" key="8">
    <source>
        <dbReference type="ARBA" id="ARBA00023098"/>
    </source>
</evidence>
<feature type="compositionally biased region" description="Polar residues" evidence="14">
    <location>
        <begin position="141"/>
        <end position="152"/>
    </location>
</feature>
<keyword evidence="3" id="KW-0444">Lipid biosynthesis</keyword>
<evidence type="ECO:0000256" key="9">
    <source>
        <dbReference type="ARBA" id="ARBA00023128"/>
    </source>
</evidence>
<feature type="compositionally biased region" description="Low complexity" evidence="14">
    <location>
        <begin position="1"/>
        <end position="14"/>
    </location>
</feature>
<dbReference type="SUPFAM" id="SSF51735">
    <property type="entry name" value="NAD(P)-binding Rossmann-fold domains"/>
    <property type="match status" value="1"/>
</dbReference>
<evidence type="ECO:0000256" key="1">
    <source>
        <dbReference type="ARBA" id="ARBA00004173"/>
    </source>
</evidence>